<evidence type="ECO:0000256" key="9">
    <source>
        <dbReference type="PROSITE-ProRule" id="PRU00576"/>
    </source>
</evidence>
<evidence type="ECO:0000256" key="11">
    <source>
        <dbReference type="SAM" id="MobiDB-lite"/>
    </source>
</evidence>
<evidence type="ECO:0000256" key="6">
    <source>
        <dbReference type="ARBA" id="ARBA00022776"/>
    </source>
</evidence>
<evidence type="ECO:0000256" key="5">
    <source>
        <dbReference type="ARBA" id="ARBA00022701"/>
    </source>
</evidence>
<evidence type="ECO:0000259" key="12">
    <source>
        <dbReference type="PROSITE" id="PS50021"/>
    </source>
</evidence>
<dbReference type="FunFam" id="1.20.5.1430:FF:000005">
    <property type="entry name" value="Eb1, isoform E"/>
    <property type="match status" value="1"/>
</dbReference>
<feature type="coiled-coil region" evidence="10">
    <location>
        <begin position="160"/>
        <end position="201"/>
    </location>
</feature>
<evidence type="ECO:0008006" key="16">
    <source>
        <dbReference type="Google" id="ProtNLM"/>
    </source>
</evidence>
<accession>A0A1Y1WVL9</accession>
<protein>
    <recommendedName>
        <fullName evidence="16">Microtubule binding protein</fullName>
    </recommendedName>
</protein>
<keyword evidence="8" id="KW-0131">Cell cycle</keyword>
<keyword evidence="5 9" id="KW-0493">Microtubule</keyword>
<feature type="domain" description="EB1 C-terminal" evidence="13">
    <location>
        <begin position="166"/>
        <end position="242"/>
    </location>
</feature>
<comment type="subcellular location">
    <subcellularLocation>
        <location evidence="1">Cytoplasm</location>
        <location evidence="1">Cytoskeleton</location>
    </subcellularLocation>
</comment>
<comment type="similarity">
    <text evidence="2">Belongs to the MAPRE family.</text>
</comment>
<dbReference type="STRING" id="1754192.A0A1Y1WVL9"/>
<keyword evidence="4" id="KW-0132">Cell division</keyword>
<evidence type="ECO:0000256" key="3">
    <source>
        <dbReference type="ARBA" id="ARBA00022490"/>
    </source>
</evidence>
<dbReference type="FunFam" id="1.10.418.10:FF:000028">
    <property type="entry name" value="RP/EB family microtubule-associated protein"/>
    <property type="match status" value="1"/>
</dbReference>
<evidence type="ECO:0000256" key="10">
    <source>
        <dbReference type="SAM" id="Coils"/>
    </source>
</evidence>
<dbReference type="GO" id="GO:0035372">
    <property type="term" value="P:protein localization to microtubule"/>
    <property type="evidence" value="ECO:0007669"/>
    <property type="project" value="UniProtKB-ARBA"/>
</dbReference>
<dbReference type="Pfam" id="PF00307">
    <property type="entry name" value="CH"/>
    <property type="match status" value="1"/>
</dbReference>
<dbReference type="SUPFAM" id="SSF140612">
    <property type="entry name" value="EB1 dimerisation domain-like"/>
    <property type="match status" value="1"/>
</dbReference>
<gene>
    <name evidence="14" type="ORF">BCR32DRAFT_328993</name>
</gene>
<dbReference type="Pfam" id="PF03271">
    <property type="entry name" value="EB1"/>
    <property type="match status" value="1"/>
</dbReference>
<dbReference type="GO" id="GO:0051301">
    <property type="term" value="P:cell division"/>
    <property type="evidence" value="ECO:0007669"/>
    <property type="project" value="UniProtKB-KW"/>
</dbReference>
<comment type="caution">
    <text evidence="14">The sequence shown here is derived from an EMBL/GenBank/DDBJ whole genome shotgun (WGS) entry which is preliminary data.</text>
</comment>
<organism evidence="14 15">
    <name type="scientific">Anaeromyces robustus</name>
    <dbReference type="NCBI Taxonomy" id="1754192"/>
    <lineage>
        <taxon>Eukaryota</taxon>
        <taxon>Fungi</taxon>
        <taxon>Fungi incertae sedis</taxon>
        <taxon>Chytridiomycota</taxon>
        <taxon>Chytridiomycota incertae sedis</taxon>
        <taxon>Neocallimastigomycetes</taxon>
        <taxon>Neocallimastigales</taxon>
        <taxon>Neocallimastigaceae</taxon>
        <taxon>Anaeromyces</taxon>
    </lineage>
</organism>
<evidence type="ECO:0000313" key="15">
    <source>
        <dbReference type="Proteomes" id="UP000193944"/>
    </source>
</evidence>
<evidence type="ECO:0000256" key="8">
    <source>
        <dbReference type="ARBA" id="ARBA00023306"/>
    </source>
</evidence>
<dbReference type="Gene3D" id="1.20.5.1430">
    <property type="match status" value="1"/>
</dbReference>
<dbReference type="GO" id="GO:0051010">
    <property type="term" value="F:microtubule plus-end binding"/>
    <property type="evidence" value="ECO:0007669"/>
    <property type="project" value="UniProtKB-ARBA"/>
</dbReference>
<feature type="region of interest" description="Disordered" evidence="11">
    <location>
        <begin position="237"/>
        <end position="260"/>
    </location>
</feature>
<dbReference type="Proteomes" id="UP000193944">
    <property type="component" value="Unassembled WGS sequence"/>
</dbReference>
<keyword evidence="7" id="KW-0206">Cytoskeleton</keyword>
<reference evidence="14 15" key="1">
    <citation type="submission" date="2016-08" db="EMBL/GenBank/DDBJ databases">
        <title>A Parts List for Fungal Cellulosomes Revealed by Comparative Genomics.</title>
        <authorList>
            <consortium name="DOE Joint Genome Institute"/>
            <person name="Haitjema C.H."/>
            <person name="Gilmore S.P."/>
            <person name="Henske J.K."/>
            <person name="Solomon K.V."/>
            <person name="De Groot R."/>
            <person name="Kuo A."/>
            <person name="Mondo S.J."/>
            <person name="Salamov A.A."/>
            <person name="Labutti K."/>
            <person name="Zhao Z."/>
            <person name="Chiniquy J."/>
            <person name="Barry K."/>
            <person name="Brewer H.M."/>
            <person name="Purvine S.O."/>
            <person name="Wright A.T."/>
            <person name="Boxma B."/>
            <person name="Van Alen T."/>
            <person name="Hackstein J.H."/>
            <person name="Baker S.E."/>
            <person name="Grigoriev I.V."/>
            <person name="O'Malley M.A."/>
        </authorList>
    </citation>
    <scope>NUCLEOTIDE SEQUENCE [LARGE SCALE GENOMIC DNA]</scope>
    <source>
        <strain evidence="14 15">S4</strain>
    </source>
</reference>
<dbReference type="InterPro" id="IPR004953">
    <property type="entry name" value="EB1_C"/>
</dbReference>
<dbReference type="GO" id="GO:0072686">
    <property type="term" value="C:mitotic spindle"/>
    <property type="evidence" value="ECO:0007669"/>
    <property type="project" value="UniProtKB-ARBA"/>
</dbReference>
<keyword evidence="10" id="KW-0175">Coiled coil</keyword>
<dbReference type="GO" id="GO:0035371">
    <property type="term" value="C:microtubule plus-end"/>
    <property type="evidence" value="ECO:0007669"/>
    <property type="project" value="UniProtKB-ARBA"/>
</dbReference>
<dbReference type="PANTHER" id="PTHR10623">
    <property type="entry name" value="MICROTUBULE-ASSOCIATED PROTEIN RP/EB FAMILY MEMBER"/>
    <property type="match status" value="1"/>
</dbReference>
<evidence type="ECO:0000256" key="1">
    <source>
        <dbReference type="ARBA" id="ARBA00004245"/>
    </source>
</evidence>
<dbReference type="OrthoDB" id="2119228at2759"/>
<feature type="compositionally biased region" description="Acidic residues" evidence="11">
    <location>
        <begin position="238"/>
        <end position="247"/>
    </location>
</feature>
<evidence type="ECO:0000256" key="4">
    <source>
        <dbReference type="ARBA" id="ARBA00022618"/>
    </source>
</evidence>
<feature type="domain" description="Calponin-homology (CH)" evidence="12">
    <location>
        <begin position="2"/>
        <end position="104"/>
    </location>
</feature>
<feature type="region of interest" description="Disordered" evidence="11">
    <location>
        <begin position="118"/>
        <end position="141"/>
    </location>
</feature>
<keyword evidence="6" id="KW-0498">Mitosis</keyword>
<evidence type="ECO:0000256" key="7">
    <source>
        <dbReference type="ARBA" id="ARBA00023212"/>
    </source>
</evidence>
<dbReference type="InterPro" id="IPR027328">
    <property type="entry name" value="MAPRE"/>
</dbReference>
<evidence type="ECO:0000313" key="14">
    <source>
        <dbReference type="EMBL" id="ORX77246.1"/>
    </source>
</evidence>
<dbReference type="EMBL" id="MCFG01000257">
    <property type="protein sequence ID" value="ORX77246.1"/>
    <property type="molecule type" value="Genomic_DNA"/>
</dbReference>
<dbReference type="Gene3D" id="1.10.418.10">
    <property type="entry name" value="Calponin-like domain"/>
    <property type="match status" value="1"/>
</dbReference>
<sequence>MSESRTELIAWINDLLKLNYTKVEQCGTGAAHCQIIDSIYPGTVHLSKVKFNANQEFEYIQNFKVLQAAFQKNSIDKNIPVERLVKCRFQDNLEFLQWIKKYWDTYYNGEAYDALARRNNNSPMSRRGTKDSTSLRKTSILSNNKRPIEKKKVVDSNSSLSKQNSKIEEYEKIILGLNEEIEELKMNVDGLEKERNFYFGKLREIEILVQTQIESEPESPEYSSVLKDIQTILYSTEEGFEIPDNGDGEGNGEGNEEEMF</sequence>
<dbReference type="AlphaFoldDB" id="A0A1Y1WVL9"/>
<dbReference type="InterPro" id="IPR036133">
    <property type="entry name" value="EB1_C_sf"/>
</dbReference>
<keyword evidence="3" id="KW-0963">Cytoplasm</keyword>
<dbReference type="PROSITE" id="PS51230">
    <property type="entry name" value="EB1_C"/>
    <property type="match status" value="1"/>
</dbReference>
<proteinExistence type="inferred from homology"/>
<dbReference type="SUPFAM" id="SSF47576">
    <property type="entry name" value="Calponin-homology domain, CH-domain"/>
    <property type="match status" value="1"/>
</dbReference>
<keyword evidence="15" id="KW-1185">Reference proteome</keyword>
<evidence type="ECO:0000256" key="2">
    <source>
        <dbReference type="ARBA" id="ARBA00010729"/>
    </source>
</evidence>
<dbReference type="InterPro" id="IPR036872">
    <property type="entry name" value="CH_dom_sf"/>
</dbReference>
<dbReference type="GO" id="GO:0030473">
    <property type="term" value="P:nuclear migration along microtubule"/>
    <property type="evidence" value="ECO:0007669"/>
    <property type="project" value="UniProtKB-ARBA"/>
</dbReference>
<reference evidence="14 15" key="2">
    <citation type="submission" date="2016-08" db="EMBL/GenBank/DDBJ databases">
        <title>Pervasive Adenine N6-methylation of Active Genes in Fungi.</title>
        <authorList>
            <consortium name="DOE Joint Genome Institute"/>
            <person name="Mondo S.J."/>
            <person name="Dannebaum R.O."/>
            <person name="Kuo R.C."/>
            <person name="Labutti K."/>
            <person name="Haridas S."/>
            <person name="Kuo A."/>
            <person name="Salamov A."/>
            <person name="Ahrendt S.R."/>
            <person name="Lipzen A."/>
            <person name="Sullivan W."/>
            <person name="Andreopoulos W.B."/>
            <person name="Clum A."/>
            <person name="Lindquist E."/>
            <person name="Daum C."/>
            <person name="Ramamoorthy G.K."/>
            <person name="Gryganskyi A."/>
            <person name="Culley D."/>
            <person name="Magnuson J.K."/>
            <person name="James T.Y."/>
            <person name="O'Malley M.A."/>
            <person name="Stajich J.E."/>
            <person name="Spatafora J.W."/>
            <person name="Visel A."/>
            <person name="Grigoriev I.V."/>
        </authorList>
    </citation>
    <scope>NUCLEOTIDE SEQUENCE [LARGE SCALE GENOMIC DNA]</scope>
    <source>
        <strain evidence="14 15">S4</strain>
    </source>
</reference>
<dbReference type="InterPro" id="IPR001715">
    <property type="entry name" value="CH_dom"/>
</dbReference>
<evidence type="ECO:0000259" key="13">
    <source>
        <dbReference type="PROSITE" id="PS51230"/>
    </source>
</evidence>
<name>A0A1Y1WVL9_9FUNG</name>
<dbReference type="PROSITE" id="PS50021">
    <property type="entry name" value="CH"/>
    <property type="match status" value="1"/>
</dbReference>